<feature type="compositionally biased region" description="Polar residues" evidence="5">
    <location>
        <begin position="272"/>
        <end position="288"/>
    </location>
</feature>
<dbReference type="InterPro" id="IPR018247">
    <property type="entry name" value="EF_Hand_1_Ca_BS"/>
</dbReference>
<sequence>MNLGHLCLTSCLLASASPAFADIFAREDFNYVDGPLASSNGGLGWMSPWANAGGTPTVAGGKGTVSAVANQQASRLISSLQEPPVGGSKTVWVSFEGQQTTNVAGTTSTSSYGGLGLYRGGTEQLLIGKSWPGDYQWKAGAGAALVGPAVPVSTLALTKIVARITMVDGANDTLDVWLNPADTSSVAALGAPQITRTDADLSFDTLRIRSGEGDAAVTAESWAFDAVTAGDELADVVASDSDNDGMLDAWELANGLVVGVNDGGGDADGDGSTNLEEYQRSTDPNNSDTDGDGIGDKEESGTGIFVSATNTGTNPTLVDTDGDGFLDGEENNSGTFVSTTNPGTNPNLLDTDGDGYEDSYEVTQGSNPNSASSTPPTGDLTLVGSDNFSYDDGLVAGLQGGSGFDYENSRTNNFFVGHTTTGTSDWDDVFGVSDVVGGKLRTMDSGAKREFNGPGEGNVAGSDEHLGAVNQEVNTVGRVVYLRADMKRGAASTWSGISAFDFGTERVFAGVVTAPNPVSGQREFSIGAPAATPVYSGIVPIAGRDYTLILKLDYELDLISFWVNPDLSAPESAPTLTTPFTQTNWTTAMRLGSGGTDSTEWDNAVVARQWSSLSVFPGVIPADDDYAAWIAGFPVGTKTGFDADPDHDGLANGIEQVLGSNPSVPGQGLRELLPLAPGSFRFRHSLTNVPASDVSSAYEWSSDLENWHASGGTNTAGTSATITRTVIEDRTAPETDEVEVTLTITGGPATKVFARLRADRP</sequence>
<dbReference type="RefSeq" id="WP_264513354.1">
    <property type="nucleotide sequence ID" value="NZ_JAPDDR010000004.1"/>
</dbReference>
<feature type="compositionally biased region" description="Acidic residues" evidence="5">
    <location>
        <begin position="351"/>
        <end position="360"/>
    </location>
</feature>
<dbReference type="InterPro" id="IPR028974">
    <property type="entry name" value="TSP_type-3_rpt"/>
</dbReference>
<protein>
    <submittedName>
        <fullName evidence="7">Thrombospondin type 3 repeat-containing protein</fullName>
    </submittedName>
</protein>
<dbReference type="EMBL" id="JAPDDR010000004">
    <property type="protein sequence ID" value="MCW1913854.1"/>
    <property type="molecule type" value="Genomic_DNA"/>
</dbReference>
<keyword evidence="4" id="KW-0106">Calcium</keyword>
<evidence type="ECO:0000256" key="6">
    <source>
        <dbReference type="SAM" id="SignalP"/>
    </source>
</evidence>
<feature type="compositionally biased region" description="Polar residues" evidence="5">
    <location>
        <begin position="331"/>
        <end position="348"/>
    </location>
</feature>
<dbReference type="Pfam" id="PF18884">
    <property type="entry name" value="TSP3_bac"/>
    <property type="match status" value="3"/>
</dbReference>
<dbReference type="PROSITE" id="PS00018">
    <property type="entry name" value="EF_HAND_1"/>
    <property type="match status" value="1"/>
</dbReference>
<reference evidence="7" key="1">
    <citation type="submission" date="2022-10" db="EMBL/GenBank/DDBJ databases">
        <title>Luteolibacter sp. GHJ8, whole genome shotgun sequencing project.</title>
        <authorList>
            <person name="Zhao G."/>
            <person name="Shen L."/>
        </authorList>
    </citation>
    <scope>NUCLEOTIDE SEQUENCE</scope>
    <source>
        <strain evidence="7">GHJ8</strain>
    </source>
</reference>
<keyword evidence="8" id="KW-1185">Reference proteome</keyword>
<comment type="caution">
    <text evidence="7">The sequence shown here is derived from an EMBL/GenBank/DDBJ whole genome shotgun (WGS) entry which is preliminary data.</text>
</comment>
<dbReference type="Gene3D" id="4.10.1080.10">
    <property type="entry name" value="TSP type-3 repeat"/>
    <property type="match status" value="1"/>
</dbReference>
<feature type="region of interest" description="Disordered" evidence="5">
    <location>
        <begin position="261"/>
        <end position="381"/>
    </location>
</feature>
<evidence type="ECO:0000256" key="3">
    <source>
        <dbReference type="ARBA" id="ARBA00022729"/>
    </source>
</evidence>
<feature type="compositionally biased region" description="Low complexity" evidence="5">
    <location>
        <begin position="366"/>
        <end position="377"/>
    </location>
</feature>
<accession>A0ABT3G2T7</accession>
<gene>
    <name evidence="7" type="ORF">OJ996_09730</name>
</gene>
<evidence type="ECO:0000256" key="1">
    <source>
        <dbReference type="ARBA" id="ARBA00004613"/>
    </source>
</evidence>
<evidence type="ECO:0000313" key="7">
    <source>
        <dbReference type="EMBL" id="MCW1913854.1"/>
    </source>
</evidence>
<name>A0ABT3G2T7_9BACT</name>
<feature type="compositionally biased region" description="Polar residues" evidence="5">
    <location>
        <begin position="307"/>
        <end position="317"/>
    </location>
</feature>
<dbReference type="InterPro" id="IPR059100">
    <property type="entry name" value="TSP3_bac"/>
</dbReference>
<keyword evidence="3 6" id="KW-0732">Signal</keyword>
<evidence type="ECO:0000256" key="2">
    <source>
        <dbReference type="ARBA" id="ARBA00022525"/>
    </source>
</evidence>
<proteinExistence type="predicted"/>
<comment type="subcellular location">
    <subcellularLocation>
        <location evidence="1">Secreted</location>
    </subcellularLocation>
</comment>
<feature type="chain" id="PRO_5045170734" evidence="6">
    <location>
        <begin position="22"/>
        <end position="761"/>
    </location>
</feature>
<evidence type="ECO:0000256" key="5">
    <source>
        <dbReference type="SAM" id="MobiDB-lite"/>
    </source>
</evidence>
<organism evidence="7 8">
    <name type="scientific">Luteolibacter rhizosphaerae</name>
    <dbReference type="NCBI Taxonomy" id="2989719"/>
    <lineage>
        <taxon>Bacteria</taxon>
        <taxon>Pseudomonadati</taxon>
        <taxon>Verrucomicrobiota</taxon>
        <taxon>Verrucomicrobiia</taxon>
        <taxon>Verrucomicrobiales</taxon>
        <taxon>Verrucomicrobiaceae</taxon>
        <taxon>Luteolibacter</taxon>
    </lineage>
</organism>
<dbReference type="Proteomes" id="UP001165653">
    <property type="component" value="Unassembled WGS sequence"/>
</dbReference>
<keyword evidence="2" id="KW-0964">Secreted</keyword>
<evidence type="ECO:0000256" key="4">
    <source>
        <dbReference type="ARBA" id="ARBA00022837"/>
    </source>
</evidence>
<feature type="signal peptide" evidence="6">
    <location>
        <begin position="1"/>
        <end position="21"/>
    </location>
</feature>
<evidence type="ECO:0000313" key="8">
    <source>
        <dbReference type="Proteomes" id="UP001165653"/>
    </source>
</evidence>
<feature type="compositionally biased region" description="Acidic residues" evidence="5">
    <location>
        <begin position="320"/>
        <end position="330"/>
    </location>
</feature>